<proteinExistence type="predicted"/>
<dbReference type="EMBL" id="JABSNO010000012">
    <property type="protein sequence ID" value="NRS92812.1"/>
    <property type="molecule type" value="Genomic_DNA"/>
</dbReference>
<dbReference type="Proteomes" id="UP000610746">
    <property type="component" value="Unassembled WGS sequence"/>
</dbReference>
<organism evidence="1 2">
    <name type="scientific">Frigoriflavimonas asaccharolytica</name>
    <dbReference type="NCBI Taxonomy" id="2735899"/>
    <lineage>
        <taxon>Bacteria</taxon>
        <taxon>Pseudomonadati</taxon>
        <taxon>Bacteroidota</taxon>
        <taxon>Flavobacteriia</taxon>
        <taxon>Flavobacteriales</taxon>
        <taxon>Weeksellaceae</taxon>
        <taxon>Frigoriflavimonas</taxon>
    </lineage>
</organism>
<protein>
    <submittedName>
        <fullName evidence="1">Uncharacterized protein</fullName>
    </submittedName>
</protein>
<reference evidence="1" key="1">
    <citation type="submission" date="2020-05" db="EMBL/GenBank/DDBJ databases">
        <title>Genomic Encyclopedia of Type Strains, Phase IV (KMG-V): Genome sequencing to study the core and pangenomes of soil and plant-associated prokaryotes.</title>
        <authorList>
            <person name="Whitman W."/>
        </authorList>
    </citation>
    <scope>NUCLEOTIDE SEQUENCE</scope>
    <source>
        <strain evidence="1">16F</strain>
    </source>
</reference>
<gene>
    <name evidence="1" type="ORF">HNQ03_001892</name>
</gene>
<accession>A0A8J8GBT5</accession>
<dbReference type="RefSeq" id="WP_173779399.1">
    <property type="nucleotide sequence ID" value="NZ_JABSNO010000012.1"/>
</dbReference>
<evidence type="ECO:0000313" key="1">
    <source>
        <dbReference type="EMBL" id="NRS92812.1"/>
    </source>
</evidence>
<sequence length="271" mass="30788">MKKIIVLFLTMTSILTFCQDIKFSEKEIKNKLDSIKTEGNLLYSFEKASWNSNDIARKNVEIKDLIGAYLTYQNEEFVRTVFLNKSGSEIIAEYNFKNKAEIPTKINLEVRSLSKIEIDLKNVRQNLISYFSNPANEVGAPKGFSLNIITIPFGANFKTYLIPGTSQSNVIPFGNDYLFITDNNGKILNKKKFHSAMIPVFGSDDEGNFSASSTHSHLKENPFLSATDICTFRLYAPFTKLTKFSVFSPGLKKTFEYNMIENTLEIVKNPF</sequence>
<dbReference type="AlphaFoldDB" id="A0A8J8GBT5"/>
<comment type="caution">
    <text evidence="1">The sequence shown here is derived from an EMBL/GenBank/DDBJ whole genome shotgun (WGS) entry which is preliminary data.</text>
</comment>
<keyword evidence="2" id="KW-1185">Reference proteome</keyword>
<name>A0A8J8GBT5_9FLAO</name>
<evidence type="ECO:0000313" key="2">
    <source>
        <dbReference type="Proteomes" id="UP000610746"/>
    </source>
</evidence>